<evidence type="ECO:0000259" key="10">
    <source>
        <dbReference type="PROSITE" id="PS50262"/>
    </source>
</evidence>
<feature type="transmembrane region" description="Helical" evidence="9">
    <location>
        <begin position="17"/>
        <end position="44"/>
    </location>
</feature>
<evidence type="ECO:0000256" key="3">
    <source>
        <dbReference type="ARBA" id="ARBA00022692"/>
    </source>
</evidence>
<feature type="transmembrane region" description="Helical" evidence="9">
    <location>
        <begin position="263"/>
        <end position="284"/>
    </location>
</feature>
<dbReference type="PROSITE" id="PS50262">
    <property type="entry name" value="G_PROTEIN_RECEP_F1_2"/>
    <property type="match status" value="1"/>
</dbReference>
<dbReference type="InterPro" id="IPR050569">
    <property type="entry name" value="TAAR"/>
</dbReference>
<evidence type="ECO:0000256" key="6">
    <source>
        <dbReference type="ARBA" id="ARBA00023136"/>
    </source>
</evidence>
<evidence type="ECO:0000256" key="9">
    <source>
        <dbReference type="SAM" id="Phobius"/>
    </source>
</evidence>
<comment type="subcellular location">
    <subcellularLocation>
        <location evidence="1">Cell membrane</location>
        <topology evidence="1">Multi-pass membrane protein</topology>
    </subcellularLocation>
</comment>
<feature type="transmembrane region" description="Helical" evidence="9">
    <location>
        <begin position="178"/>
        <end position="199"/>
    </location>
</feature>
<dbReference type="InterPro" id="IPR000276">
    <property type="entry name" value="GPCR_Rhodpsn"/>
</dbReference>
<dbReference type="GO" id="GO:0005886">
    <property type="term" value="C:plasma membrane"/>
    <property type="evidence" value="ECO:0007669"/>
    <property type="project" value="UniProtKB-SubCell"/>
</dbReference>
<comment type="caution">
    <text evidence="11">The sequence shown here is derived from an EMBL/GenBank/DDBJ whole genome shotgun (WGS) entry which is preliminary data.</text>
</comment>
<evidence type="ECO:0000256" key="7">
    <source>
        <dbReference type="ARBA" id="ARBA00023170"/>
    </source>
</evidence>
<feature type="transmembrane region" description="Helical" evidence="9">
    <location>
        <begin position="56"/>
        <end position="78"/>
    </location>
</feature>
<feature type="transmembrane region" description="Helical" evidence="9">
    <location>
        <begin position="98"/>
        <end position="117"/>
    </location>
</feature>
<dbReference type="CDD" id="cd00637">
    <property type="entry name" value="7tm_classA_rhodopsin-like"/>
    <property type="match status" value="1"/>
</dbReference>
<dbReference type="Pfam" id="PF00001">
    <property type="entry name" value="7tm_1"/>
    <property type="match status" value="1"/>
</dbReference>
<evidence type="ECO:0000256" key="1">
    <source>
        <dbReference type="ARBA" id="ARBA00004651"/>
    </source>
</evidence>
<keyword evidence="2" id="KW-1003">Cell membrane</keyword>
<feature type="domain" description="G-protein coupled receptors family 1 profile" evidence="10">
    <location>
        <begin position="35"/>
        <end position="293"/>
    </location>
</feature>
<gene>
    <name evidence="11" type="ORF">ZHD862_LOCUS38256</name>
</gene>
<proteinExistence type="predicted"/>
<evidence type="ECO:0000313" key="11">
    <source>
        <dbReference type="EMBL" id="CAF1518263.1"/>
    </source>
</evidence>
<protein>
    <recommendedName>
        <fullName evidence="10">G-protein coupled receptors family 1 profile domain-containing protein</fullName>
    </recommendedName>
</protein>
<reference evidence="11" key="1">
    <citation type="submission" date="2021-02" db="EMBL/GenBank/DDBJ databases">
        <authorList>
            <person name="Nowell W R."/>
        </authorList>
    </citation>
    <scope>NUCLEOTIDE SEQUENCE</scope>
</reference>
<dbReference type="Proteomes" id="UP000663864">
    <property type="component" value="Unassembled WGS sequence"/>
</dbReference>
<evidence type="ECO:0000256" key="5">
    <source>
        <dbReference type="ARBA" id="ARBA00023040"/>
    </source>
</evidence>
<dbReference type="PANTHER" id="PTHR24249">
    <property type="entry name" value="HISTAMINE RECEPTOR-RELATED G-PROTEIN COUPLED RECEPTOR"/>
    <property type="match status" value="1"/>
</dbReference>
<dbReference type="PANTHER" id="PTHR24249:SF372">
    <property type="entry name" value="G-PROTEIN COUPLED RECEPTORS FAMILY 1 PROFILE DOMAIN-CONTAINING PROTEIN"/>
    <property type="match status" value="1"/>
</dbReference>
<accession>A0A815UMS5</accession>
<keyword evidence="4 9" id="KW-1133">Transmembrane helix</keyword>
<evidence type="ECO:0000256" key="8">
    <source>
        <dbReference type="ARBA" id="ARBA00023224"/>
    </source>
</evidence>
<keyword evidence="3 9" id="KW-0812">Transmembrane</keyword>
<evidence type="ECO:0000256" key="4">
    <source>
        <dbReference type="ARBA" id="ARBA00022989"/>
    </source>
</evidence>
<keyword evidence="6 9" id="KW-0472">Membrane</keyword>
<dbReference type="AlphaFoldDB" id="A0A815UMS5"/>
<evidence type="ECO:0000256" key="2">
    <source>
        <dbReference type="ARBA" id="ARBA00022475"/>
    </source>
</evidence>
<keyword evidence="8" id="KW-0807">Transducer</keyword>
<feature type="transmembrane region" description="Helical" evidence="9">
    <location>
        <begin position="137"/>
        <end position="158"/>
    </location>
</feature>
<feature type="transmembrane region" description="Helical" evidence="9">
    <location>
        <begin position="231"/>
        <end position="257"/>
    </location>
</feature>
<name>A0A815UMS5_9BILA</name>
<dbReference type="SUPFAM" id="SSF81321">
    <property type="entry name" value="Family A G protein-coupled receptor-like"/>
    <property type="match status" value="1"/>
</dbReference>
<keyword evidence="5" id="KW-0297">G-protein coupled receptor</keyword>
<keyword evidence="7" id="KW-0675">Receptor</keyword>
<dbReference type="GO" id="GO:0004930">
    <property type="term" value="F:G protein-coupled receptor activity"/>
    <property type="evidence" value="ECO:0007669"/>
    <property type="project" value="UniProtKB-KW"/>
</dbReference>
<organism evidence="11 12">
    <name type="scientific">Rotaria sordida</name>
    <dbReference type="NCBI Taxonomy" id="392033"/>
    <lineage>
        <taxon>Eukaryota</taxon>
        <taxon>Metazoa</taxon>
        <taxon>Spiralia</taxon>
        <taxon>Gnathifera</taxon>
        <taxon>Rotifera</taxon>
        <taxon>Eurotatoria</taxon>
        <taxon>Bdelloidea</taxon>
        <taxon>Philodinida</taxon>
        <taxon>Philodinidae</taxon>
        <taxon>Rotaria</taxon>
    </lineage>
</organism>
<dbReference type="Gene3D" id="1.20.1070.10">
    <property type="entry name" value="Rhodopsin 7-helix transmembrane proteins"/>
    <property type="match status" value="1"/>
</dbReference>
<dbReference type="EMBL" id="CAJNOT010008438">
    <property type="protein sequence ID" value="CAF1518263.1"/>
    <property type="molecule type" value="Genomic_DNA"/>
</dbReference>
<sequence>MSRVLGNNSLITNFESWFIPIDILTIVCIILSVILAMILLLIIIFDKTCHTVPMMLVANSCFAGIVFGFLIFSIRLFTLENDLKRIAYKDFLCSFRGYFGYGICSIQNCSYLLQSIYRFVSVVYPTRLFYQSARFQLFLICLTWIFGFLYPIAFLFTGEIVYNVDNQICQLALQLSFSIIYMASCAYIIPVSMTMFIYLKLVRYIHQMSKHVIPMNRLLRAQRELKMVRRLFILVTILFILCFPYAMFIFMSFFWSIPKYHFRISYVFIDVSYVFVIIALLQFTDPLKTPILRRINRRPNMAVATMT</sequence>
<evidence type="ECO:0000313" key="12">
    <source>
        <dbReference type="Proteomes" id="UP000663864"/>
    </source>
</evidence>
<dbReference type="InterPro" id="IPR017452">
    <property type="entry name" value="GPCR_Rhodpsn_7TM"/>
</dbReference>